<protein>
    <submittedName>
        <fullName evidence="1">Uncharacterized protein</fullName>
    </submittedName>
</protein>
<accession>A0A512MC94</accession>
<gene>
    <name evidence="1" type="ORF">BGE01nite_36380</name>
</gene>
<reference evidence="1 2" key="1">
    <citation type="submission" date="2019-07" db="EMBL/GenBank/DDBJ databases">
        <title>Whole genome shotgun sequence of Brevifollis gellanilyticus NBRC 108608.</title>
        <authorList>
            <person name="Hosoyama A."/>
            <person name="Uohara A."/>
            <person name="Ohji S."/>
            <person name="Ichikawa N."/>
        </authorList>
    </citation>
    <scope>NUCLEOTIDE SEQUENCE [LARGE SCALE GENOMIC DNA]</scope>
    <source>
        <strain evidence="1 2">NBRC 108608</strain>
    </source>
</reference>
<evidence type="ECO:0000313" key="1">
    <source>
        <dbReference type="EMBL" id="GEP44347.1"/>
    </source>
</evidence>
<name>A0A512MC94_9BACT</name>
<dbReference type="Proteomes" id="UP000321577">
    <property type="component" value="Unassembled WGS sequence"/>
</dbReference>
<evidence type="ECO:0000313" key="2">
    <source>
        <dbReference type="Proteomes" id="UP000321577"/>
    </source>
</evidence>
<keyword evidence="2" id="KW-1185">Reference proteome</keyword>
<comment type="caution">
    <text evidence="1">The sequence shown here is derived from an EMBL/GenBank/DDBJ whole genome shotgun (WGS) entry which is preliminary data.</text>
</comment>
<dbReference type="AlphaFoldDB" id="A0A512MC94"/>
<dbReference type="EMBL" id="BKAG01000028">
    <property type="protein sequence ID" value="GEP44347.1"/>
    <property type="molecule type" value="Genomic_DNA"/>
</dbReference>
<proteinExistence type="predicted"/>
<organism evidence="1 2">
    <name type="scientific">Brevifollis gellanilyticus</name>
    <dbReference type="NCBI Taxonomy" id="748831"/>
    <lineage>
        <taxon>Bacteria</taxon>
        <taxon>Pseudomonadati</taxon>
        <taxon>Verrucomicrobiota</taxon>
        <taxon>Verrucomicrobiia</taxon>
        <taxon>Verrucomicrobiales</taxon>
        <taxon>Verrucomicrobiaceae</taxon>
    </lineage>
</organism>
<sequence>MESSGHSRPQEVLLVHRTVVVSLAAQAPLARVLKEEVFEALEPGWYPGP</sequence>